<dbReference type="SUPFAM" id="SSF55620">
    <property type="entry name" value="Tetrahydrobiopterin biosynthesis enzymes-like"/>
    <property type="match status" value="1"/>
</dbReference>
<evidence type="ECO:0000313" key="2">
    <source>
        <dbReference type="EMBL" id="PZP53841.1"/>
    </source>
</evidence>
<comment type="caution">
    <text evidence="2">The sequence shown here is derived from an EMBL/GenBank/DDBJ whole genome shotgun (WGS) entry which is preliminary data.</text>
</comment>
<organism evidence="2 3">
    <name type="scientific">Micavibrio aeruginosavorus</name>
    <dbReference type="NCBI Taxonomy" id="349221"/>
    <lineage>
        <taxon>Bacteria</taxon>
        <taxon>Pseudomonadati</taxon>
        <taxon>Bdellovibrionota</taxon>
        <taxon>Bdellovibrionia</taxon>
        <taxon>Bdellovibrionales</taxon>
        <taxon>Pseudobdellovibrionaceae</taxon>
        <taxon>Micavibrio</taxon>
    </lineage>
</organism>
<sequence>MSNNQTKIFIRDFKIDALAGIFPGDEINPTSLSISVEAVFADYKVVNDDISSTMSYDLIATEIREISRRHFNLIEKMAEHLAEFCLKYDRVASVKVKIEKLKMYPEGFSGTEIIRLKGTN</sequence>
<dbReference type="Proteomes" id="UP000249739">
    <property type="component" value="Unassembled WGS sequence"/>
</dbReference>
<protein>
    <recommendedName>
        <fullName evidence="1">Dihydroneopterin aldolase/epimerase domain-containing protein</fullName>
    </recommendedName>
</protein>
<name>A0A2W5FCQ1_9BACT</name>
<gene>
    <name evidence="2" type="ORF">DI586_10615</name>
</gene>
<dbReference type="EMBL" id="QFOT01000162">
    <property type="protein sequence ID" value="PZP53841.1"/>
    <property type="molecule type" value="Genomic_DNA"/>
</dbReference>
<dbReference type="GO" id="GO:0004150">
    <property type="term" value="F:dihydroneopterin aldolase activity"/>
    <property type="evidence" value="ECO:0007669"/>
    <property type="project" value="InterPro"/>
</dbReference>
<proteinExistence type="predicted"/>
<dbReference type="InterPro" id="IPR006157">
    <property type="entry name" value="FolB_dom"/>
</dbReference>
<dbReference type="AlphaFoldDB" id="A0A2W5FCQ1"/>
<evidence type="ECO:0000313" key="3">
    <source>
        <dbReference type="Proteomes" id="UP000249739"/>
    </source>
</evidence>
<reference evidence="2 3" key="1">
    <citation type="submission" date="2017-08" db="EMBL/GenBank/DDBJ databases">
        <title>Infants hospitalized years apart are colonized by the same room-sourced microbial strains.</title>
        <authorList>
            <person name="Brooks B."/>
            <person name="Olm M.R."/>
            <person name="Firek B.A."/>
            <person name="Baker R."/>
            <person name="Thomas B.C."/>
            <person name="Morowitz M.J."/>
            <person name="Banfield J.F."/>
        </authorList>
    </citation>
    <scope>NUCLEOTIDE SEQUENCE [LARGE SCALE GENOMIC DNA]</scope>
    <source>
        <strain evidence="2">S2_006_000_R2_64</strain>
    </source>
</reference>
<dbReference type="InterPro" id="IPR043133">
    <property type="entry name" value="GTP-CH-I_C/QueF"/>
</dbReference>
<dbReference type="Gene3D" id="3.30.1130.10">
    <property type="match status" value="1"/>
</dbReference>
<dbReference type="Pfam" id="PF02152">
    <property type="entry name" value="FolB"/>
    <property type="match status" value="1"/>
</dbReference>
<evidence type="ECO:0000259" key="1">
    <source>
        <dbReference type="SMART" id="SM00905"/>
    </source>
</evidence>
<dbReference type="SMART" id="SM00905">
    <property type="entry name" value="FolB"/>
    <property type="match status" value="1"/>
</dbReference>
<dbReference type="GO" id="GO:0006760">
    <property type="term" value="P:folic acid-containing compound metabolic process"/>
    <property type="evidence" value="ECO:0007669"/>
    <property type="project" value="InterPro"/>
</dbReference>
<accession>A0A2W5FCQ1</accession>
<feature type="domain" description="Dihydroneopterin aldolase/epimerase" evidence="1">
    <location>
        <begin position="8"/>
        <end position="115"/>
    </location>
</feature>